<dbReference type="RefSeq" id="XP_014565963.1">
    <property type="nucleotide sequence ID" value="XM_014710477.1"/>
</dbReference>
<dbReference type="PANTHER" id="PTHR15629:SF8">
    <property type="entry name" value="DUF500 DOMAIN PROTEIN (AFU_ORTHOLOGUE AFUA_5G07310)"/>
    <property type="match status" value="1"/>
</dbReference>
<reference evidence="3 4" key="1">
    <citation type="journal article" date="2011" name="J. Gen. Appl. Microbiol.">
        <title>Draft genome sequencing of the enigmatic basidiomycete Mixia osmundae.</title>
        <authorList>
            <person name="Nishida H."/>
            <person name="Nagatsuka Y."/>
            <person name="Sugiyama J."/>
        </authorList>
    </citation>
    <scope>NUCLEOTIDE SEQUENCE [LARGE SCALE GENOMIC DNA]</scope>
    <source>
        <strain evidence="4">CBS 9802 / IAM 14324 / JCM 22182 / KY 12970</strain>
    </source>
</reference>
<evidence type="ECO:0000313" key="3">
    <source>
        <dbReference type="EMBL" id="GAA94392.1"/>
    </source>
</evidence>
<evidence type="ECO:0000313" key="4">
    <source>
        <dbReference type="Proteomes" id="UP000009131"/>
    </source>
</evidence>
<dbReference type="InterPro" id="IPR051702">
    <property type="entry name" value="SH3_domain_YSC84-like"/>
</dbReference>
<dbReference type="AlphaFoldDB" id="G7DUY2"/>
<dbReference type="STRING" id="764103.G7DUY2"/>
<dbReference type="GO" id="GO:0035091">
    <property type="term" value="F:phosphatidylinositol binding"/>
    <property type="evidence" value="ECO:0007669"/>
    <property type="project" value="TreeGrafter"/>
</dbReference>
<keyword evidence="4" id="KW-1185">Reference proteome</keyword>
<dbReference type="PANTHER" id="PTHR15629">
    <property type="entry name" value="SH3YL1 PROTEIN"/>
    <property type="match status" value="1"/>
</dbReference>
<feature type="domain" description="Ysc84 actin-binding" evidence="2">
    <location>
        <begin position="165"/>
        <end position="285"/>
    </location>
</feature>
<dbReference type="OrthoDB" id="10255128at2759"/>
<feature type="region of interest" description="Disordered" evidence="1">
    <location>
        <begin position="1"/>
        <end position="31"/>
    </location>
</feature>
<dbReference type="CDD" id="cd11524">
    <property type="entry name" value="SYLF"/>
    <property type="match status" value="1"/>
</dbReference>
<organism evidence="3 4">
    <name type="scientific">Mixia osmundae (strain CBS 9802 / IAM 14324 / JCM 22182 / KY 12970)</name>
    <dbReference type="NCBI Taxonomy" id="764103"/>
    <lineage>
        <taxon>Eukaryota</taxon>
        <taxon>Fungi</taxon>
        <taxon>Dikarya</taxon>
        <taxon>Basidiomycota</taxon>
        <taxon>Pucciniomycotina</taxon>
        <taxon>Mixiomycetes</taxon>
        <taxon>Mixiales</taxon>
        <taxon>Mixiaceae</taxon>
        <taxon>Mixia</taxon>
    </lineage>
</organism>
<dbReference type="EMBL" id="BABT02000032">
    <property type="protein sequence ID" value="GAA94392.1"/>
    <property type="molecule type" value="Genomic_DNA"/>
</dbReference>
<dbReference type="Proteomes" id="UP000009131">
    <property type="component" value="Unassembled WGS sequence"/>
</dbReference>
<feature type="region of interest" description="Disordered" evidence="1">
    <location>
        <begin position="493"/>
        <end position="600"/>
    </location>
</feature>
<sequence length="600" mass="63771">MSQPPPPPRRTVAALPSASTASGSQSPGFWGKTKSVTRSGWDGLYKTADKIGHYSNKQTAKLGIEAFYPTSLDLECSKAARILRTFTLDRTGNLDHQDTIYDEKKKQRIIKKIPSSALASCRGICIFTVFRTGFILSGAGGSGVVMSKDASGTWSGPSGILLHVIGFGFLAGVDVYDVVLILRTEAAVRSFANPRVTLGAELSVAAGPIGNGVSLEAGVEASPVWSYSKSRGLYGGLQLDGNIVIERNDENARFYNRRVSAKEILAGEMPVPYESRGLIQTIQAASGLATATDLIPQGASLADEYVAPPHRLDPEAEDEQDKKDREELAARLADFGIDDPDINRKMRETDSAVLRGPELEALSSPEPSISSPRFHSPLRSPSDVDLHAPRPAYLTSTTADSSADSVYSDDAVSAKDGDLGAPLQDAPPMLPARRAVPAVPPPLPARHAVTEVNDGPSMADLPHVDHNESATEALPAFDGQKPILLVDNTGDLAQHDLSDEPPLTAGSKTAPSPFSDAFELAEPERPEDNSFTDAVEEAEPPALPARPHAEEVTVAEPPALPARHRPVPPAPTAEPAITTEILPAAATHETLAEDERDSLT</sequence>
<feature type="compositionally biased region" description="Low complexity" evidence="1">
    <location>
        <begin position="395"/>
        <end position="411"/>
    </location>
</feature>
<reference evidence="3 4" key="2">
    <citation type="journal article" date="2012" name="Open Biol.">
        <title>Characteristics of nucleosomes and linker DNA regions on the genome of the basidiomycete Mixia osmundae revealed by mono- and dinucleosome mapping.</title>
        <authorList>
            <person name="Nishida H."/>
            <person name="Kondo S."/>
            <person name="Matsumoto T."/>
            <person name="Suzuki Y."/>
            <person name="Yoshikawa H."/>
            <person name="Taylor T.D."/>
            <person name="Sugiyama J."/>
        </authorList>
    </citation>
    <scope>NUCLEOTIDE SEQUENCE [LARGE SCALE GENOMIC DNA]</scope>
    <source>
        <strain evidence="4">CBS 9802 / IAM 14324 / JCM 22182 / KY 12970</strain>
    </source>
</reference>
<evidence type="ECO:0000256" key="1">
    <source>
        <dbReference type="SAM" id="MobiDB-lite"/>
    </source>
</evidence>
<name>G7DUY2_MIXOS</name>
<dbReference type="HOGENOM" id="CLU_009742_1_0_1"/>
<protein>
    <recommendedName>
        <fullName evidence="2">Ysc84 actin-binding domain-containing protein</fullName>
    </recommendedName>
</protein>
<dbReference type="Pfam" id="PF04366">
    <property type="entry name" value="Ysc84"/>
    <property type="match status" value="1"/>
</dbReference>
<feature type="compositionally biased region" description="Basic and acidic residues" evidence="1">
    <location>
        <begin position="590"/>
        <end position="600"/>
    </location>
</feature>
<feature type="region of interest" description="Disordered" evidence="1">
    <location>
        <begin position="349"/>
        <end position="450"/>
    </location>
</feature>
<comment type="caution">
    <text evidence="3">The sequence shown here is derived from an EMBL/GenBank/DDBJ whole genome shotgun (WGS) entry which is preliminary data.</text>
</comment>
<gene>
    <name evidence="3" type="primary">Mo01043</name>
    <name evidence="3" type="ORF">E5Q_01043</name>
</gene>
<accession>G7DUY2</accession>
<feature type="compositionally biased region" description="Polar residues" evidence="1">
    <location>
        <begin position="17"/>
        <end position="27"/>
    </location>
</feature>
<dbReference type="InterPro" id="IPR007461">
    <property type="entry name" value="Ysc84_actin-binding"/>
</dbReference>
<proteinExistence type="predicted"/>
<dbReference type="InParanoid" id="G7DUY2"/>
<dbReference type="eggNOG" id="KOG1843">
    <property type="taxonomic scope" value="Eukaryota"/>
</dbReference>
<evidence type="ECO:0000259" key="2">
    <source>
        <dbReference type="Pfam" id="PF04366"/>
    </source>
</evidence>